<dbReference type="Gene3D" id="1.10.287.1260">
    <property type="match status" value="1"/>
</dbReference>
<dbReference type="Proteomes" id="UP001560573">
    <property type="component" value="Unassembled WGS sequence"/>
</dbReference>
<accession>A0ABV3ZFH7</accession>
<dbReference type="PROSITE" id="PS01246">
    <property type="entry name" value="UPF0003"/>
    <property type="match status" value="1"/>
</dbReference>
<feature type="domain" description="Mechanosensitive ion channel MscS" evidence="7">
    <location>
        <begin position="193"/>
        <end position="258"/>
    </location>
</feature>
<dbReference type="InterPro" id="IPR010920">
    <property type="entry name" value="LSM_dom_sf"/>
</dbReference>
<comment type="subcellular location">
    <subcellularLocation>
        <location evidence="1">Membrane</location>
        <topology evidence="1">Multi-pass membrane protein</topology>
    </subcellularLocation>
</comment>
<dbReference type="InterPro" id="IPR006685">
    <property type="entry name" value="MscS_channel_2nd"/>
</dbReference>
<evidence type="ECO:0000256" key="5">
    <source>
        <dbReference type="ARBA" id="ARBA00023136"/>
    </source>
</evidence>
<feature type="transmembrane region" description="Helical" evidence="6">
    <location>
        <begin position="16"/>
        <end position="34"/>
    </location>
</feature>
<dbReference type="EMBL" id="JAULBC010000004">
    <property type="protein sequence ID" value="MEX6688629.1"/>
    <property type="molecule type" value="Genomic_DNA"/>
</dbReference>
<gene>
    <name evidence="8" type="ORF">QTN47_14035</name>
</gene>
<evidence type="ECO:0000259" key="7">
    <source>
        <dbReference type="Pfam" id="PF00924"/>
    </source>
</evidence>
<evidence type="ECO:0000256" key="1">
    <source>
        <dbReference type="ARBA" id="ARBA00004141"/>
    </source>
</evidence>
<comment type="caution">
    <text evidence="8">The sequence shown here is derived from an EMBL/GenBank/DDBJ whole genome shotgun (WGS) entry which is preliminary data.</text>
</comment>
<evidence type="ECO:0000313" key="9">
    <source>
        <dbReference type="Proteomes" id="UP001560573"/>
    </source>
</evidence>
<feature type="transmembrane region" description="Helical" evidence="6">
    <location>
        <begin position="68"/>
        <end position="88"/>
    </location>
</feature>
<proteinExistence type="inferred from homology"/>
<evidence type="ECO:0000256" key="4">
    <source>
        <dbReference type="ARBA" id="ARBA00022989"/>
    </source>
</evidence>
<dbReference type="Pfam" id="PF00924">
    <property type="entry name" value="MS_channel_2nd"/>
    <property type="match status" value="1"/>
</dbReference>
<dbReference type="InterPro" id="IPR023408">
    <property type="entry name" value="MscS_beta-dom_sf"/>
</dbReference>
<dbReference type="SUPFAM" id="SSF82861">
    <property type="entry name" value="Mechanosensitive channel protein MscS (YggB), transmembrane region"/>
    <property type="match status" value="1"/>
</dbReference>
<keyword evidence="4 6" id="KW-1133">Transmembrane helix</keyword>
<keyword evidence="9" id="KW-1185">Reference proteome</keyword>
<evidence type="ECO:0000256" key="2">
    <source>
        <dbReference type="ARBA" id="ARBA00008017"/>
    </source>
</evidence>
<feature type="transmembrane region" description="Helical" evidence="6">
    <location>
        <begin position="149"/>
        <end position="166"/>
    </location>
</feature>
<dbReference type="RefSeq" id="WP_369330038.1">
    <property type="nucleotide sequence ID" value="NZ_JAULBC010000004.1"/>
</dbReference>
<evidence type="ECO:0000256" key="6">
    <source>
        <dbReference type="SAM" id="Phobius"/>
    </source>
</evidence>
<dbReference type="SUPFAM" id="SSF50182">
    <property type="entry name" value="Sm-like ribonucleoproteins"/>
    <property type="match status" value="1"/>
</dbReference>
<protein>
    <submittedName>
        <fullName evidence="8">Mechanosensitive ion channel</fullName>
    </submittedName>
</protein>
<reference evidence="8 9" key="1">
    <citation type="submission" date="2023-07" db="EMBL/GenBank/DDBJ databases">
        <authorList>
            <person name="Lian W.-H."/>
        </authorList>
    </citation>
    <scope>NUCLEOTIDE SEQUENCE [LARGE SCALE GENOMIC DNA]</scope>
    <source>
        <strain evidence="8 9">SYSU DXS3180</strain>
    </source>
</reference>
<sequence length="369" mass="42366">MKNLLQQEILNNSIQLYLYVFGVILFAFFVKRVISKYFARLILRVFSKIDTSFYRQPFLDLVIKPLEWFFMLNIIFIALDKLTFPRILDFTIYRVSTKDILDSISKAALTIVFIRLCIKVMQFIALILEQRANQTSDQADNQLVIFFKDFFRVILIILGILLILKFSFHYDINNLLTGLSIVGAAIALSLRESLENLIASFVIFFDKPFMVGDTVKVQNFTGTVEKIGLRSTRIRTEQKTFITVPNKQMVDTILDNITLRRQRRVDVRLEVDLAASPEQLNTLINAIKALLKKDVIEASTVFLSDTGKNAHIITIEYYTSMHQTIAEFNTLREEINMQIINLLKQSKIELAAANTRISIEGGSEVVNGQ</sequence>
<organism evidence="8 9">
    <name type="scientific">Danxiaibacter flavus</name>
    <dbReference type="NCBI Taxonomy" id="3049108"/>
    <lineage>
        <taxon>Bacteria</taxon>
        <taxon>Pseudomonadati</taxon>
        <taxon>Bacteroidota</taxon>
        <taxon>Chitinophagia</taxon>
        <taxon>Chitinophagales</taxon>
        <taxon>Chitinophagaceae</taxon>
        <taxon>Danxiaibacter</taxon>
    </lineage>
</organism>
<dbReference type="PANTHER" id="PTHR30566">
    <property type="entry name" value="YNAI-RELATED MECHANOSENSITIVE ION CHANNEL"/>
    <property type="match status" value="1"/>
</dbReference>
<evidence type="ECO:0000256" key="3">
    <source>
        <dbReference type="ARBA" id="ARBA00022692"/>
    </source>
</evidence>
<keyword evidence="3 6" id="KW-0812">Transmembrane</keyword>
<name>A0ABV3ZFH7_9BACT</name>
<dbReference type="PANTHER" id="PTHR30566:SF5">
    <property type="entry name" value="MECHANOSENSITIVE ION CHANNEL PROTEIN 1, MITOCHONDRIAL-RELATED"/>
    <property type="match status" value="1"/>
</dbReference>
<dbReference type="InterPro" id="IPR011014">
    <property type="entry name" value="MscS_channel_TM-2"/>
</dbReference>
<keyword evidence="5 6" id="KW-0472">Membrane</keyword>
<dbReference type="InterPro" id="IPR006686">
    <property type="entry name" value="MscS_channel_CS"/>
</dbReference>
<evidence type="ECO:0000313" key="8">
    <source>
        <dbReference type="EMBL" id="MEX6688629.1"/>
    </source>
</evidence>
<feature type="transmembrane region" description="Helical" evidence="6">
    <location>
        <begin position="108"/>
        <end position="128"/>
    </location>
</feature>
<dbReference type="Gene3D" id="2.30.30.60">
    <property type="match status" value="1"/>
</dbReference>
<comment type="similarity">
    <text evidence="2">Belongs to the MscS (TC 1.A.23) family.</text>
</comment>